<keyword evidence="2" id="KW-1185">Reference proteome</keyword>
<reference evidence="1 2" key="1">
    <citation type="submission" date="2020-07" db="EMBL/GenBank/DDBJ databases">
        <title>Comparative genomics of pyrophilous fungi reveals a link between fire events and developmental genes.</title>
        <authorList>
            <consortium name="DOE Joint Genome Institute"/>
            <person name="Steindorff A.S."/>
            <person name="Carver A."/>
            <person name="Calhoun S."/>
            <person name="Stillman K."/>
            <person name="Liu H."/>
            <person name="Lipzen A."/>
            <person name="Pangilinan J."/>
            <person name="Labutti K."/>
            <person name="Bruns T.D."/>
            <person name="Grigoriev I.V."/>
        </authorList>
    </citation>
    <scope>NUCLEOTIDE SEQUENCE [LARGE SCALE GENOMIC DNA]</scope>
    <source>
        <strain evidence="1 2">CBS 144469</strain>
    </source>
</reference>
<evidence type="ECO:0000313" key="2">
    <source>
        <dbReference type="Proteomes" id="UP000521943"/>
    </source>
</evidence>
<dbReference type="EMBL" id="JACGCI010000051">
    <property type="protein sequence ID" value="KAF6751249.1"/>
    <property type="molecule type" value="Genomic_DNA"/>
</dbReference>
<feature type="non-terminal residue" evidence="1">
    <location>
        <position position="1"/>
    </location>
</feature>
<sequence>RWTSAWFNNKFHIIIYLPDHIAHFGPAILFATEAFESFNAFIRAKSVYSNRQAPSRDIA</sequence>
<dbReference type="OrthoDB" id="2506088at2759"/>
<organism evidence="1 2">
    <name type="scientific">Ephemerocybe angulata</name>
    <dbReference type="NCBI Taxonomy" id="980116"/>
    <lineage>
        <taxon>Eukaryota</taxon>
        <taxon>Fungi</taxon>
        <taxon>Dikarya</taxon>
        <taxon>Basidiomycota</taxon>
        <taxon>Agaricomycotina</taxon>
        <taxon>Agaricomycetes</taxon>
        <taxon>Agaricomycetidae</taxon>
        <taxon>Agaricales</taxon>
        <taxon>Agaricineae</taxon>
        <taxon>Psathyrellaceae</taxon>
        <taxon>Ephemerocybe</taxon>
    </lineage>
</organism>
<gene>
    <name evidence="1" type="ORF">DFP72DRAFT_816763</name>
</gene>
<evidence type="ECO:0000313" key="1">
    <source>
        <dbReference type="EMBL" id="KAF6751249.1"/>
    </source>
</evidence>
<comment type="caution">
    <text evidence="1">The sequence shown here is derived from an EMBL/GenBank/DDBJ whole genome shotgun (WGS) entry which is preliminary data.</text>
</comment>
<proteinExistence type="predicted"/>
<protein>
    <submittedName>
        <fullName evidence="1">Uncharacterized protein</fullName>
    </submittedName>
</protein>
<accession>A0A8H6M2X4</accession>
<dbReference type="Proteomes" id="UP000521943">
    <property type="component" value="Unassembled WGS sequence"/>
</dbReference>
<dbReference type="AlphaFoldDB" id="A0A8H6M2X4"/>
<name>A0A8H6M2X4_9AGAR</name>